<evidence type="ECO:0000313" key="17">
    <source>
        <dbReference type="Proteomes" id="UP001142489"/>
    </source>
</evidence>
<dbReference type="InterPro" id="IPR045263">
    <property type="entry name" value="GLUT"/>
</dbReference>
<evidence type="ECO:0000256" key="13">
    <source>
        <dbReference type="ARBA" id="ARBA00031099"/>
    </source>
</evidence>
<dbReference type="GO" id="GO:0046323">
    <property type="term" value="P:D-glucose import"/>
    <property type="evidence" value="ECO:0007669"/>
    <property type="project" value="TreeGrafter"/>
</dbReference>
<name>A0A9Q0XJY8_9SAUR</name>
<feature type="domain" description="Major facilitator superfamily (MFS) profile" evidence="15">
    <location>
        <begin position="1"/>
        <end position="349"/>
    </location>
</feature>
<keyword evidence="6" id="KW-0813">Transport</keyword>
<evidence type="ECO:0000256" key="8">
    <source>
        <dbReference type="ARBA" id="ARBA00022597"/>
    </source>
</evidence>
<dbReference type="InterPro" id="IPR005829">
    <property type="entry name" value="Sugar_transporter_CS"/>
</dbReference>
<gene>
    <name evidence="16" type="ORF">JRQ81_003123</name>
</gene>
<comment type="similarity">
    <text evidence="4">Belongs to the major facilitator superfamily. Sugar transporter (TC 2.A.1.1) family. Glucose transporter subfamily.</text>
</comment>
<evidence type="ECO:0000256" key="7">
    <source>
        <dbReference type="ARBA" id="ARBA00022475"/>
    </source>
</evidence>
<dbReference type="InterPro" id="IPR003663">
    <property type="entry name" value="Sugar/inositol_transpt"/>
</dbReference>
<evidence type="ECO:0000256" key="14">
    <source>
        <dbReference type="SAM" id="Phobius"/>
    </source>
</evidence>
<dbReference type="GO" id="GO:0055056">
    <property type="term" value="F:D-glucose transmembrane transporter activity"/>
    <property type="evidence" value="ECO:0007669"/>
    <property type="project" value="TreeGrafter"/>
</dbReference>
<sequence length="384" mass="43318">MACAISVYSFAFIMFSRFLIGITIGIYSAVVPIYLGEISPVNSRGIIGMVPQLFLSLGVLLAQVLALREVMGTLEGWSIIMCLSGFLALFQFIIVSDFPDSPRYLLIQRNNEEEARKALKELHGRVDIEAEIQELRQEDLFEYDEEKDMNALMILCYPHLRWQVLSIIILMSSQQLSGVNAVYYYTERLYQATDIGTENVRYVSLASTILIFISILVGIRIVDLKGRKILLLIGFGVSSVLCVVLTITIELQKNTWVAIINSFLINVFLTGHAAGPSSLAFLLISELFLQPSRSSAYVVGGFVHWVLHLFMVITYMELPPYVRAYSFLVCFPICVATFVYVYTMVPETRGLTFLEIRRTMTCYGAKRGNIHRDSCRTELVNPSS</sequence>
<keyword evidence="17" id="KW-1185">Reference proteome</keyword>
<keyword evidence="11 14" id="KW-0472">Membrane</keyword>
<dbReference type="GO" id="GO:0070837">
    <property type="term" value="P:dehydroascorbic acid transport"/>
    <property type="evidence" value="ECO:0007669"/>
    <property type="project" value="TreeGrafter"/>
</dbReference>
<evidence type="ECO:0000256" key="4">
    <source>
        <dbReference type="ARBA" id="ARBA00007004"/>
    </source>
</evidence>
<evidence type="ECO:0000256" key="9">
    <source>
        <dbReference type="ARBA" id="ARBA00022692"/>
    </source>
</evidence>
<feature type="transmembrane region" description="Helical" evidence="14">
    <location>
        <begin position="296"/>
        <end position="316"/>
    </location>
</feature>
<dbReference type="Gene3D" id="1.20.1250.20">
    <property type="entry name" value="MFS general substrate transporter like domains"/>
    <property type="match status" value="1"/>
</dbReference>
<feature type="transmembrane region" description="Helical" evidence="14">
    <location>
        <begin position="6"/>
        <end position="34"/>
    </location>
</feature>
<dbReference type="Pfam" id="PF00083">
    <property type="entry name" value="Sugar_tr"/>
    <property type="match status" value="1"/>
</dbReference>
<evidence type="ECO:0000256" key="5">
    <source>
        <dbReference type="ARBA" id="ARBA00015973"/>
    </source>
</evidence>
<evidence type="ECO:0000256" key="3">
    <source>
        <dbReference type="ARBA" id="ARBA00004651"/>
    </source>
</evidence>
<comment type="caution">
    <text evidence="16">The sequence shown here is derived from an EMBL/GenBank/DDBJ whole genome shotgun (WGS) entry which is preliminary data.</text>
</comment>
<keyword evidence="9 14" id="KW-0812">Transmembrane</keyword>
<dbReference type="InterPro" id="IPR005828">
    <property type="entry name" value="MFS_sugar_transport-like"/>
</dbReference>
<dbReference type="GO" id="GO:1990539">
    <property type="term" value="P:fructose import across plasma membrane"/>
    <property type="evidence" value="ECO:0007669"/>
    <property type="project" value="UniProtKB-ARBA"/>
</dbReference>
<feature type="transmembrane region" description="Helical" evidence="14">
    <location>
        <begin position="46"/>
        <end position="65"/>
    </location>
</feature>
<evidence type="ECO:0000256" key="6">
    <source>
        <dbReference type="ARBA" id="ARBA00022448"/>
    </source>
</evidence>
<organism evidence="16 17">
    <name type="scientific">Phrynocephalus forsythii</name>
    <dbReference type="NCBI Taxonomy" id="171643"/>
    <lineage>
        <taxon>Eukaryota</taxon>
        <taxon>Metazoa</taxon>
        <taxon>Chordata</taxon>
        <taxon>Craniata</taxon>
        <taxon>Vertebrata</taxon>
        <taxon>Euteleostomi</taxon>
        <taxon>Lepidosauria</taxon>
        <taxon>Squamata</taxon>
        <taxon>Bifurcata</taxon>
        <taxon>Unidentata</taxon>
        <taxon>Episquamata</taxon>
        <taxon>Toxicofera</taxon>
        <taxon>Iguania</taxon>
        <taxon>Acrodonta</taxon>
        <taxon>Agamidae</taxon>
        <taxon>Agaminae</taxon>
        <taxon>Phrynocephalus</taxon>
    </lineage>
</organism>
<keyword evidence="7" id="KW-1003">Cell membrane</keyword>
<dbReference type="GO" id="GO:0005353">
    <property type="term" value="F:fructose transmembrane transporter activity"/>
    <property type="evidence" value="ECO:0007669"/>
    <property type="project" value="UniProtKB-ARBA"/>
</dbReference>
<dbReference type="FunFam" id="1.20.1250.20:FF:001511">
    <property type="entry name" value="Solute carrier family 2, facilitated glucose transporter member 5"/>
    <property type="match status" value="1"/>
</dbReference>
<protein>
    <recommendedName>
        <fullName evidence="5">Solute carrier family 2, facilitated glucose transporter member 5</fullName>
    </recommendedName>
    <alternativeName>
        <fullName evidence="13">Fructose transporter</fullName>
    </alternativeName>
    <alternativeName>
        <fullName evidence="12">Glucose transporter type 5, small intestine</fullName>
    </alternativeName>
</protein>
<keyword evidence="8" id="KW-0762">Sugar transport</keyword>
<evidence type="ECO:0000256" key="2">
    <source>
        <dbReference type="ARBA" id="ARBA00004135"/>
    </source>
</evidence>
<dbReference type="InterPro" id="IPR020846">
    <property type="entry name" value="MFS_dom"/>
</dbReference>
<accession>A0A9Q0XJY8</accession>
<feature type="transmembrane region" description="Helical" evidence="14">
    <location>
        <begin position="203"/>
        <end position="222"/>
    </location>
</feature>
<evidence type="ECO:0000313" key="16">
    <source>
        <dbReference type="EMBL" id="KAJ7316961.1"/>
    </source>
</evidence>
<dbReference type="PROSITE" id="PS50850">
    <property type="entry name" value="MFS"/>
    <property type="match status" value="1"/>
</dbReference>
<feature type="transmembrane region" description="Helical" evidence="14">
    <location>
        <begin position="77"/>
        <end position="95"/>
    </location>
</feature>
<dbReference type="SUPFAM" id="SSF103473">
    <property type="entry name" value="MFS general substrate transporter"/>
    <property type="match status" value="1"/>
</dbReference>
<feature type="transmembrane region" description="Helical" evidence="14">
    <location>
        <begin position="255"/>
        <end position="284"/>
    </location>
</feature>
<dbReference type="PROSITE" id="PS00217">
    <property type="entry name" value="SUGAR_TRANSPORT_2"/>
    <property type="match status" value="1"/>
</dbReference>
<evidence type="ECO:0000256" key="10">
    <source>
        <dbReference type="ARBA" id="ARBA00022989"/>
    </source>
</evidence>
<keyword evidence="10 14" id="KW-1133">Transmembrane helix</keyword>
<evidence type="ECO:0000256" key="12">
    <source>
        <dbReference type="ARBA" id="ARBA00029961"/>
    </source>
</evidence>
<dbReference type="AlphaFoldDB" id="A0A9Q0XJY8"/>
<evidence type="ECO:0000256" key="1">
    <source>
        <dbReference type="ARBA" id="ARBA00000590"/>
    </source>
</evidence>
<proteinExistence type="inferred from homology"/>
<comment type="subcellular location">
    <subcellularLocation>
        <location evidence="2">Cell membrane</location>
        <location evidence="2">Sarcolemma</location>
    </subcellularLocation>
    <subcellularLocation>
        <location evidence="3">Cell membrane</location>
        <topology evidence="3">Multi-pass membrane protein</topology>
    </subcellularLocation>
</comment>
<evidence type="ECO:0000259" key="15">
    <source>
        <dbReference type="PROSITE" id="PS50850"/>
    </source>
</evidence>
<dbReference type="PANTHER" id="PTHR23503">
    <property type="entry name" value="SOLUTE CARRIER FAMILY 2"/>
    <property type="match status" value="1"/>
</dbReference>
<comment type="catalytic activity">
    <reaction evidence="1">
        <text>D-fructose(out) = D-fructose(in)</text>
        <dbReference type="Rhea" id="RHEA:60372"/>
        <dbReference type="ChEBI" id="CHEBI:37721"/>
    </reaction>
</comment>
<reference evidence="16" key="1">
    <citation type="journal article" date="2023" name="DNA Res.">
        <title>Chromosome-level genome assembly of Phrynocephalus forsythii using third-generation DNA sequencing and Hi-C analysis.</title>
        <authorList>
            <person name="Qi Y."/>
            <person name="Zhao W."/>
            <person name="Zhao Y."/>
            <person name="Niu C."/>
            <person name="Cao S."/>
            <person name="Zhang Y."/>
        </authorList>
    </citation>
    <scope>NUCLEOTIDE SEQUENCE</scope>
    <source>
        <tissue evidence="16">Muscle</tissue>
    </source>
</reference>
<evidence type="ECO:0000256" key="11">
    <source>
        <dbReference type="ARBA" id="ARBA00023136"/>
    </source>
</evidence>
<dbReference type="Proteomes" id="UP001142489">
    <property type="component" value="Unassembled WGS sequence"/>
</dbReference>
<dbReference type="OrthoDB" id="4540492at2759"/>
<dbReference type="GO" id="GO:0042383">
    <property type="term" value="C:sarcolemma"/>
    <property type="evidence" value="ECO:0007669"/>
    <property type="project" value="UniProtKB-SubCell"/>
</dbReference>
<feature type="transmembrane region" description="Helical" evidence="14">
    <location>
        <begin position="229"/>
        <end position="249"/>
    </location>
</feature>
<feature type="transmembrane region" description="Helical" evidence="14">
    <location>
        <begin position="322"/>
        <end position="342"/>
    </location>
</feature>
<dbReference type="PRINTS" id="PR00171">
    <property type="entry name" value="SUGRTRNSPORT"/>
</dbReference>
<dbReference type="EMBL" id="JAPFRF010000011">
    <property type="protein sequence ID" value="KAJ7316961.1"/>
    <property type="molecule type" value="Genomic_DNA"/>
</dbReference>
<dbReference type="PANTHER" id="PTHR23503:SF32">
    <property type="entry name" value="SOLUTE CARRIER FAMILY 2, FACILITATED GLUCOSE TRANSPORTER MEMBER 5"/>
    <property type="match status" value="1"/>
</dbReference>
<dbReference type="InterPro" id="IPR036259">
    <property type="entry name" value="MFS_trans_sf"/>
</dbReference>
<feature type="transmembrane region" description="Helical" evidence="14">
    <location>
        <begin position="162"/>
        <end position="183"/>
    </location>
</feature>